<dbReference type="PROSITE" id="PS01117">
    <property type="entry name" value="HTH_MARR_1"/>
    <property type="match status" value="1"/>
</dbReference>
<dbReference type="InterPro" id="IPR039422">
    <property type="entry name" value="MarR/SlyA-like"/>
</dbReference>
<dbReference type="SUPFAM" id="SSF46785">
    <property type="entry name" value="Winged helix' DNA-binding domain"/>
    <property type="match status" value="1"/>
</dbReference>
<dbReference type="PANTHER" id="PTHR33164:SF43">
    <property type="entry name" value="HTH-TYPE TRANSCRIPTIONAL REPRESSOR YETL"/>
    <property type="match status" value="1"/>
</dbReference>
<dbReference type="InterPro" id="IPR023187">
    <property type="entry name" value="Tscrpt_reg_MarR-type_CS"/>
</dbReference>
<dbReference type="Gene3D" id="1.10.10.10">
    <property type="entry name" value="Winged helix-like DNA-binding domain superfamily/Winged helix DNA-binding domain"/>
    <property type="match status" value="1"/>
</dbReference>
<reference evidence="5 6" key="1">
    <citation type="journal article" date="2015" name="Genome Announc.">
        <title>Genome Assemblies of Three Soil-Associated Devosia species: D. insulae, D. limi, and D. soli.</title>
        <authorList>
            <person name="Hassan Y.I."/>
            <person name="Lepp D."/>
            <person name="Zhou T."/>
        </authorList>
    </citation>
    <scope>NUCLEOTIDE SEQUENCE [LARGE SCALE GENOMIC DNA]</scope>
    <source>
        <strain evidence="5 6">DS-56</strain>
    </source>
</reference>
<dbReference type="GO" id="GO:0003677">
    <property type="term" value="F:DNA binding"/>
    <property type="evidence" value="ECO:0007669"/>
    <property type="project" value="UniProtKB-KW"/>
</dbReference>
<dbReference type="PRINTS" id="PR00598">
    <property type="entry name" value="HTHMARR"/>
</dbReference>
<keyword evidence="1" id="KW-0805">Transcription regulation</keyword>
<dbReference type="AlphaFoldDB" id="A0A1E5XXH3"/>
<evidence type="ECO:0000256" key="2">
    <source>
        <dbReference type="ARBA" id="ARBA00023125"/>
    </source>
</evidence>
<protein>
    <recommendedName>
        <fullName evidence="4">HTH marR-type domain-containing protein</fullName>
    </recommendedName>
</protein>
<evidence type="ECO:0000313" key="5">
    <source>
        <dbReference type="EMBL" id="OEO33256.1"/>
    </source>
</evidence>
<keyword evidence="6" id="KW-1185">Reference proteome</keyword>
<dbReference type="PANTHER" id="PTHR33164">
    <property type="entry name" value="TRANSCRIPTIONAL REGULATOR, MARR FAMILY"/>
    <property type="match status" value="1"/>
</dbReference>
<evidence type="ECO:0000256" key="1">
    <source>
        <dbReference type="ARBA" id="ARBA00023015"/>
    </source>
</evidence>
<accession>A0A1E5XXH3</accession>
<dbReference type="InterPro" id="IPR000835">
    <property type="entry name" value="HTH_MarR-typ"/>
</dbReference>
<dbReference type="EMBL" id="LAJE02000009">
    <property type="protein sequence ID" value="OEO33256.1"/>
    <property type="molecule type" value="Genomic_DNA"/>
</dbReference>
<dbReference type="SMART" id="SM00347">
    <property type="entry name" value="HTH_MARR"/>
    <property type="match status" value="1"/>
</dbReference>
<keyword evidence="3" id="KW-0804">Transcription</keyword>
<proteinExistence type="predicted"/>
<feature type="domain" description="HTH marR-type" evidence="4">
    <location>
        <begin position="1"/>
        <end position="130"/>
    </location>
</feature>
<evidence type="ECO:0000256" key="3">
    <source>
        <dbReference type="ARBA" id="ARBA00023163"/>
    </source>
</evidence>
<evidence type="ECO:0000313" key="6">
    <source>
        <dbReference type="Proteomes" id="UP000095463"/>
    </source>
</evidence>
<gene>
    <name evidence="5" type="ORF">VW23_007670</name>
</gene>
<comment type="caution">
    <text evidence="5">The sequence shown here is derived from an EMBL/GenBank/DDBJ whole genome shotgun (WGS) entry which is preliminary data.</text>
</comment>
<sequence length="146" mass="15517">MAQFLRLMSAQLLSSTARDLRHENMSLAEVASLYLLDRDKALRINSLATALALSLPAASRVASTLVERGFVARAEDPDDRRAKVLTLTAEGTELLNTLSGNLVGEVSRVLATANTPVSNRLAQLFGSMVADGMAAPSKPVEPGDKP</sequence>
<dbReference type="GO" id="GO:0006950">
    <property type="term" value="P:response to stress"/>
    <property type="evidence" value="ECO:0007669"/>
    <property type="project" value="TreeGrafter"/>
</dbReference>
<dbReference type="InterPro" id="IPR036390">
    <property type="entry name" value="WH_DNA-bd_sf"/>
</dbReference>
<keyword evidence="2" id="KW-0238">DNA-binding</keyword>
<dbReference type="GO" id="GO:0003700">
    <property type="term" value="F:DNA-binding transcription factor activity"/>
    <property type="evidence" value="ECO:0007669"/>
    <property type="project" value="InterPro"/>
</dbReference>
<dbReference type="PROSITE" id="PS50995">
    <property type="entry name" value="HTH_MARR_2"/>
    <property type="match status" value="1"/>
</dbReference>
<dbReference type="Proteomes" id="UP000095463">
    <property type="component" value="Unassembled WGS sequence"/>
</dbReference>
<dbReference type="InterPro" id="IPR036388">
    <property type="entry name" value="WH-like_DNA-bd_sf"/>
</dbReference>
<dbReference type="Pfam" id="PF01047">
    <property type="entry name" value="MarR"/>
    <property type="match status" value="1"/>
</dbReference>
<organism evidence="5 6">
    <name type="scientific">Devosia insulae DS-56</name>
    <dbReference type="NCBI Taxonomy" id="1116389"/>
    <lineage>
        <taxon>Bacteria</taxon>
        <taxon>Pseudomonadati</taxon>
        <taxon>Pseudomonadota</taxon>
        <taxon>Alphaproteobacteria</taxon>
        <taxon>Hyphomicrobiales</taxon>
        <taxon>Devosiaceae</taxon>
        <taxon>Devosia</taxon>
    </lineage>
</organism>
<evidence type="ECO:0000259" key="4">
    <source>
        <dbReference type="PROSITE" id="PS50995"/>
    </source>
</evidence>
<name>A0A1E5XXH3_9HYPH</name>